<comment type="subcellular location">
    <subcellularLocation>
        <location evidence="1">Membrane</location>
        <topology evidence="1">Multi-pass membrane protein</topology>
    </subcellularLocation>
</comment>
<organism evidence="7 8">
    <name type="scientific">Microbacterium gilvum</name>
    <dbReference type="NCBI Taxonomy" id="1336204"/>
    <lineage>
        <taxon>Bacteria</taxon>
        <taxon>Bacillati</taxon>
        <taxon>Actinomycetota</taxon>
        <taxon>Actinomycetes</taxon>
        <taxon>Micrococcales</taxon>
        <taxon>Microbacteriaceae</taxon>
        <taxon>Microbacterium</taxon>
    </lineage>
</organism>
<keyword evidence="8" id="KW-1185">Reference proteome</keyword>
<feature type="transmembrane region" description="Helical" evidence="6">
    <location>
        <begin position="186"/>
        <end position="203"/>
    </location>
</feature>
<evidence type="ECO:0000256" key="2">
    <source>
        <dbReference type="ARBA" id="ARBA00007375"/>
    </source>
</evidence>
<evidence type="ECO:0000256" key="3">
    <source>
        <dbReference type="ARBA" id="ARBA00022692"/>
    </source>
</evidence>
<feature type="transmembrane region" description="Helical" evidence="6">
    <location>
        <begin position="80"/>
        <end position="98"/>
    </location>
</feature>
<evidence type="ECO:0000256" key="1">
    <source>
        <dbReference type="ARBA" id="ARBA00004141"/>
    </source>
</evidence>
<sequence length="225" mass="23157">MGRVAWAFAPYAVVSVVHVAALALDSPFAPATKLLLMPLLAVPVAVARRDALVTVVLLAAIAFSWLGDGVGVVFSQVPELPLMLAFFGAAHVAYIVLFATRGGRIPLWTLVYFAWWIGMMVVLGPYTAGMLTAVAAYGLVLAGTAVLSARGGAVAAVGGAFFLLTDSVLAVRFFLPDALPPWSDPVVMTAYAIGQGLLVAGALRGLAVHGQAGAADVVRAGGTRL</sequence>
<feature type="transmembrane region" description="Helical" evidence="6">
    <location>
        <begin position="105"/>
        <end position="123"/>
    </location>
</feature>
<evidence type="ECO:0000256" key="5">
    <source>
        <dbReference type="ARBA" id="ARBA00023136"/>
    </source>
</evidence>
<dbReference type="InterPro" id="IPR012506">
    <property type="entry name" value="TMEM86B-like"/>
</dbReference>
<dbReference type="RefSeq" id="WP_345438145.1">
    <property type="nucleotide sequence ID" value="NZ_BAABKO010000002.1"/>
</dbReference>
<reference evidence="8" key="1">
    <citation type="journal article" date="2019" name="Int. J. Syst. Evol. Microbiol.">
        <title>The Global Catalogue of Microorganisms (GCM) 10K type strain sequencing project: providing services to taxonomists for standard genome sequencing and annotation.</title>
        <authorList>
            <consortium name="The Broad Institute Genomics Platform"/>
            <consortium name="The Broad Institute Genome Sequencing Center for Infectious Disease"/>
            <person name="Wu L."/>
            <person name="Ma J."/>
        </authorList>
    </citation>
    <scope>NUCLEOTIDE SEQUENCE [LARGE SCALE GENOMIC DNA]</scope>
    <source>
        <strain evidence="8">JCM 18537</strain>
    </source>
</reference>
<proteinExistence type="inferred from homology"/>
<feature type="transmembrane region" description="Helical" evidence="6">
    <location>
        <begin position="29"/>
        <end position="46"/>
    </location>
</feature>
<feature type="transmembrane region" description="Helical" evidence="6">
    <location>
        <begin position="129"/>
        <end position="147"/>
    </location>
</feature>
<evidence type="ECO:0008006" key="9">
    <source>
        <dbReference type="Google" id="ProtNLM"/>
    </source>
</evidence>
<keyword evidence="3 6" id="KW-0812">Transmembrane</keyword>
<evidence type="ECO:0000256" key="6">
    <source>
        <dbReference type="SAM" id="Phobius"/>
    </source>
</evidence>
<comment type="caution">
    <text evidence="7">The sequence shown here is derived from an EMBL/GenBank/DDBJ whole genome shotgun (WGS) entry which is preliminary data.</text>
</comment>
<dbReference type="EMBL" id="BAABKO010000002">
    <property type="protein sequence ID" value="GAA4773601.1"/>
    <property type="molecule type" value="Genomic_DNA"/>
</dbReference>
<keyword evidence="4 6" id="KW-1133">Transmembrane helix</keyword>
<feature type="transmembrane region" description="Helical" evidence="6">
    <location>
        <begin position="154"/>
        <end position="174"/>
    </location>
</feature>
<name>A0ABP9A419_9MICO</name>
<dbReference type="Pfam" id="PF07947">
    <property type="entry name" value="YhhN"/>
    <property type="match status" value="1"/>
</dbReference>
<feature type="transmembrane region" description="Helical" evidence="6">
    <location>
        <begin position="53"/>
        <end position="74"/>
    </location>
</feature>
<comment type="similarity">
    <text evidence="2">Belongs to the TMEM86 family.</text>
</comment>
<accession>A0ABP9A419</accession>
<dbReference type="Proteomes" id="UP001501645">
    <property type="component" value="Unassembled WGS sequence"/>
</dbReference>
<evidence type="ECO:0000256" key="4">
    <source>
        <dbReference type="ARBA" id="ARBA00022989"/>
    </source>
</evidence>
<evidence type="ECO:0000313" key="8">
    <source>
        <dbReference type="Proteomes" id="UP001501645"/>
    </source>
</evidence>
<evidence type="ECO:0000313" key="7">
    <source>
        <dbReference type="EMBL" id="GAA4773601.1"/>
    </source>
</evidence>
<keyword evidence="5 6" id="KW-0472">Membrane</keyword>
<gene>
    <name evidence="7" type="ORF">GCM10023351_17520</name>
</gene>
<protein>
    <recommendedName>
        <fullName evidence="9">Lysoplasmalogenase</fullName>
    </recommendedName>
</protein>